<dbReference type="InterPro" id="IPR011701">
    <property type="entry name" value="MFS"/>
</dbReference>
<feature type="transmembrane region" description="Helical" evidence="4">
    <location>
        <begin position="110"/>
        <end position="132"/>
    </location>
</feature>
<evidence type="ECO:0000256" key="1">
    <source>
        <dbReference type="ARBA" id="ARBA00022692"/>
    </source>
</evidence>
<feature type="domain" description="Major facilitator superfamily (MFS) profile" evidence="5">
    <location>
        <begin position="20"/>
        <end position="402"/>
    </location>
</feature>
<dbReference type="EMBL" id="FNRJ01000001">
    <property type="protein sequence ID" value="SEA06258.1"/>
    <property type="molecule type" value="Genomic_DNA"/>
</dbReference>
<evidence type="ECO:0000256" key="3">
    <source>
        <dbReference type="ARBA" id="ARBA00023136"/>
    </source>
</evidence>
<feature type="transmembrane region" description="Helical" evidence="4">
    <location>
        <begin position="253"/>
        <end position="276"/>
    </location>
</feature>
<dbReference type="InterPro" id="IPR052528">
    <property type="entry name" value="Sugar_transport-like"/>
</dbReference>
<keyword evidence="1 4" id="KW-0812">Transmembrane</keyword>
<dbReference type="RefSeq" id="WP_139253865.1">
    <property type="nucleotide sequence ID" value="NZ_FNRJ01000001.1"/>
</dbReference>
<feature type="transmembrane region" description="Helical" evidence="4">
    <location>
        <begin position="380"/>
        <end position="400"/>
    </location>
</feature>
<feature type="transmembrane region" description="Helical" evidence="4">
    <location>
        <begin position="313"/>
        <end position="336"/>
    </location>
</feature>
<dbReference type="PROSITE" id="PS50850">
    <property type="entry name" value="MFS"/>
    <property type="match status" value="1"/>
</dbReference>
<dbReference type="PANTHER" id="PTHR23526:SF4">
    <property type="entry name" value="INTEGRAL MEMBRANE TRANSPORT PROTEIN"/>
    <property type="match status" value="1"/>
</dbReference>
<name>A0A1H3Y5Y1_9GAMM</name>
<feature type="transmembrane region" description="Helical" evidence="4">
    <location>
        <begin position="21"/>
        <end position="42"/>
    </location>
</feature>
<dbReference type="CDD" id="cd17325">
    <property type="entry name" value="MFS_MdtG_SLC18_like"/>
    <property type="match status" value="1"/>
</dbReference>
<evidence type="ECO:0000256" key="4">
    <source>
        <dbReference type="SAM" id="Phobius"/>
    </source>
</evidence>
<proteinExistence type="predicted"/>
<dbReference type="STRING" id="1122198.SAMN02745729_101364"/>
<protein>
    <submittedName>
        <fullName evidence="6">Predicted arabinose efflux permease, MFS family</fullName>
    </submittedName>
</protein>
<dbReference type="OrthoDB" id="6362084at2"/>
<dbReference type="PANTHER" id="PTHR23526">
    <property type="entry name" value="INTEGRAL MEMBRANE TRANSPORT PROTEIN-RELATED"/>
    <property type="match status" value="1"/>
</dbReference>
<reference evidence="7" key="1">
    <citation type="submission" date="2016-10" db="EMBL/GenBank/DDBJ databases">
        <authorList>
            <person name="Varghese N."/>
            <person name="Submissions S."/>
        </authorList>
    </citation>
    <scope>NUCLEOTIDE SEQUENCE [LARGE SCALE GENOMIC DNA]</scope>
    <source>
        <strain evidence="7">DSM 11526</strain>
    </source>
</reference>
<feature type="transmembrane region" description="Helical" evidence="4">
    <location>
        <begin position="144"/>
        <end position="167"/>
    </location>
</feature>
<dbReference type="AlphaFoldDB" id="A0A1H3Y5Y1"/>
<keyword evidence="7" id="KW-1185">Reference proteome</keyword>
<feature type="transmembrane region" description="Helical" evidence="4">
    <location>
        <begin position="54"/>
        <end position="74"/>
    </location>
</feature>
<dbReference type="InterPro" id="IPR036259">
    <property type="entry name" value="MFS_trans_sf"/>
</dbReference>
<gene>
    <name evidence="6" type="ORF">SAMN02745729_101364</name>
</gene>
<dbReference type="InterPro" id="IPR020846">
    <property type="entry name" value="MFS_dom"/>
</dbReference>
<evidence type="ECO:0000259" key="5">
    <source>
        <dbReference type="PROSITE" id="PS50850"/>
    </source>
</evidence>
<keyword evidence="3 4" id="KW-0472">Membrane</keyword>
<dbReference type="SUPFAM" id="SSF103473">
    <property type="entry name" value="MFS general substrate transporter"/>
    <property type="match status" value="1"/>
</dbReference>
<feature type="transmembrane region" description="Helical" evidence="4">
    <location>
        <begin position="288"/>
        <end position="307"/>
    </location>
</feature>
<dbReference type="Pfam" id="PF07690">
    <property type="entry name" value="MFS_1"/>
    <property type="match status" value="1"/>
</dbReference>
<dbReference type="Proteomes" id="UP000242469">
    <property type="component" value="Unassembled WGS sequence"/>
</dbReference>
<evidence type="ECO:0000256" key="2">
    <source>
        <dbReference type="ARBA" id="ARBA00022989"/>
    </source>
</evidence>
<dbReference type="Gene3D" id="1.20.1250.20">
    <property type="entry name" value="MFS general substrate transporter like domains"/>
    <property type="match status" value="2"/>
</dbReference>
<keyword evidence="2 4" id="KW-1133">Transmembrane helix</keyword>
<feature type="transmembrane region" description="Helical" evidence="4">
    <location>
        <begin position="173"/>
        <end position="193"/>
    </location>
</feature>
<feature type="transmembrane region" description="Helical" evidence="4">
    <location>
        <begin position="225"/>
        <end position="247"/>
    </location>
</feature>
<feature type="transmembrane region" description="Helical" evidence="4">
    <location>
        <begin position="86"/>
        <end position="104"/>
    </location>
</feature>
<accession>A0A1H3Y5Y1</accession>
<sequence>MPDTPETPRDEIAYPEAYRDLVVVSLALSLAMLANTMLLLTVPFMALELQVSPAMIGLIVAAPYVLPLVLAIPIGGFVGRMGARNIILAGALGMSAGPLCSLFFPSLTGLLANQVIAGMSNMVLIIAAQSLVSGLGQGRVLERCFGWYTMCMSAGQLLGPLLAGYLIEHYSLHLSFATIAFIPLLSFVSALFFSSSAGYGGKSQRGNASYVAQWRLLRTNHGVQLAIIMSSVSLFIMGAHAGFMPIYLEGLAISASLIGVLLSLRALTSMLVRLVMSRMIDWLGGRTRSIQIGVVVVTGALMLTGMVGDQVVLLALLTIAIGVAGGISQPLSMVILSESVSREQRSPSLATRLMGNRLAQASAPVMVGFLAELYGFPTAFALSAGILLLLFLVWSWRVGLGHGFTVDRRDDLPPVQ</sequence>
<evidence type="ECO:0000313" key="6">
    <source>
        <dbReference type="EMBL" id="SEA06258.1"/>
    </source>
</evidence>
<dbReference type="GO" id="GO:0022857">
    <property type="term" value="F:transmembrane transporter activity"/>
    <property type="evidence" value="ECO:0007669"/>
    <property type="project" value="InterPro"/>
</dbReference>
<evidence type="ECO:0000313" key="7">
    <source>
        <dbReference type="Proteomes" id="UP000242469"/>
    </source>
</evidence>
<organism evidence="6 7">
    <name type="scientific">Marinobacterium iners DSM 11526</name>
    <dbReference type="NCBI Taxonomy" id="1122198"/>
    <lineage>
        <taxon>Bacteria</taxon>
        <taxon>Pseudomonadati</taxon>
        <taxon>Pseudomonadota</taxon>
        <taxon>Gammaproteobacteria</taxon>
        <taxon>Oceanospirillales</taxon>
        <taxon>Oceanospirillaceae</taxon>
        <taxon>Marinobacterium</taxon>
    </lineage>
</organism>